<evidence type="ECO:0000256" key="11">
    <source>
        <dbReference type="ARBA" id="ARBA00034430"/>
    </source>
</evidence>
<keyword evidence="7 13" id="KW-1133">Transmembrane helix</keyword>
<evidence type="ECO:0000313" key="17">
    <source>
        <dbReference type="EMBL" id="CAG8494824.1"/>
    </source>
</evidence>
<feature type="transmembrane region" description="Helical" evidence="13">
    <location>
        <begin position="107"/>
        <end position="125"/>
    </location>
</feature>
<evidence type="ECO:0000256" key="7">
    <source>
        <dbReference type="ARBA" id="ARBA00022989"/>
    </source>
</evidence>
<gene>
    <name evidence="17" type="ORF">ALEPTO_LOCUS3175</name>
</gene>
<proteinExistence type="predicted"/>
<evidence type="ECO:0000313" key="18">
    <source>
        <dbReference type="Proteomes" id="UP000789508"/>
    </source>
</evidence>
<evidence type="ECO:0000256" key="1">
    <source>
        <dbReference type="ARBA" id="ARBA00004141"/>
    </source>
</evidence>
<dbReference type="OrthoDB" id="297496at2759"/>
<evidence type="ECO:0000256" key="3">
    <source>
        <dbReference type="ARBA" id="ARBA00022538"/>
    </source>
</evidence>
<evidence type="ECO:0000259" key="15">
    <source>
        <dbReference type="Pfam" id="PF07885"/>
    </source>
</evidence>
<reference evidence="17" key="1">
    <citation type="submission" date="2021-06" db="EMBL/GenBank/DDBJ databases">
        <authorList>
            <person name="Kallberg Y."/>
            <person name="Tangrot J."/>
            <person name="Rosling A."/>
        </authorList>
    </citation>
    <scope>NUCLEOTIDE SEQUENCE</scope>
    <source>
        <strain evidence="17">FL130A</strain>
    </source>
</reference>
<dbReference type="Pfam" id="PF07885">
    <property type="entry name" value="Ion_trans_2"/>
    <property type="match status" value="1"/>
</dbReference>
<keyword evidence="18" id="KW-1185">Reference proteome</keyword>
<evidence type="ECO:0000259" key="16">
    <source>
        <dbReference type="Pfam" id="PF22614"/>
    </source>
</evidence>
<dbReference type="PANTHER" id="PTHR10027:SF10">
    <property type="entry name" value="SLOWPOKE 2, ISOFORM D"/>
    <property type="match status" value="1"/>
</dbReference>
<evidence type="ECO:0000256" key="10">
    <source>
        <dbReference type="ARBA" id="ARBA00023303"/>
    </source>
</evidence>
<dbReference type="Gene3D" id="3.40.50.720">
    <property type="entry name" value="NAD(P)-binding Rossmann-like Domain"/>
    <property type="match status" value="2"/>
</dbReference>
<keyword evidence="3" id="KW-0633">Potassium transport</keyword>
<dbReference type="GO" id="GO:0016020">
    <property type="term" value="C:membrane"/>
    <property type="evidence" value="ECO:0007669"/>
    <property type="project" value="UniProtKB-SubCell"/>
</dbReference>
<keyword evidence="6" id="KW-0630">Potassium</keyword>
<keyword evidence="4 13" id="KW-0812">Transmembrane</keyword>
<keyword evidence="2" id="KW-0813">Transport</keyword>
<evidence type="ECO:0000256" key="9">
    <source>
        <dbReference type="ARBA" id="ARBA00023136"/>
    </source>
</evidence>
<name>A0A9N8WS03_9GLOM</name>
<feature type="domain" description="Potassium channel" evidence="15">
    <location>
        <begin position="213"/>
        <end position="290"/>
    </location>
</feature>
<keyword evidence="8" id="KW-0406">Ion transport</keyword>
<evidence type="ECO:0000256" key="12">
    <source>
        <dbReference type="SAM" id="MobiDB-lite"/>
    </source>
</evidence>
<accession>A0A9N8WS03</accession>
<evidence type="ECO:0000256" key="2">
    <source>
        <dbReference type="ARBA" id="ARBA00022448"/>
    </source>
</evidence>
<sequence>MASGERVTSTPESQEEQHVSFEIPSKNFKSSSTRTPSLLSDSSANFTLRTPRYHKLYQPSLREQWAVQLDNSELGSVWKLVDAALNILLCGIYISNTPYFKRELPSYHVWFEFVVTILLLLEYIPKFYIAHFTSWRSLFTHLSPILTFLTVYPVFSVASDSNFKDSPELVFLYPFRFIRCHFSVRDCFVRSEKSVLRLGQVTSKVLIFVESIIFLILTGSALLYGVEFVYKDATLSFLDAVFFTTIMLGTVGYLSDIVPDSAFPRILLLVIFTMGLIFIPYSISELTILLRSKSPYDKAFRKISPQPHVIIITPTIELPSLRHFLKEFYSLAHGPGTINTKVVILNPVDPNERVKTFLSDPMYAHRVQYVRGSSLDSRSLKKVKAKDASAYFILAKKYSQQSESIDAENVLKAMALRKYDEGPKLYIQCILPENKIHFESLNPEQIICIDELKLAILAHSCLTPGFSTLLYGLTTSFTSESVHELRYMKRRTSHGLDQDSIEDYISGLSQCIYTTTLSDFYSGNSFLSVAESMYETLGVVLFAIGIPKQRSYSNYSDEWSGDWGEHYDDQQDFKNYMVLINPGDYIVKGDEIGFIIASDASILDGVRMVGTAQSYRTSHTATNAMSDNSTDSQPLVPVNSFKSGDDYFGIKKKYGSVASRTPDHFEYPHKPESAPSIRRQRALSTPLAFNTENHEHHSEPSGSSSVAATPVLHEGEASVIESISGHILLCDYSQTTFPRNLDCFVSPLRKSYLGKTIPIIILSPARPNQSQWRILSQFQQVYFVQGNPMTREGLECGRVTRAKQAVILTDASRILRNGEKTEDAPAMLVFLNIKAMCDIQVFVEFVYTDNMKFMSEDTAAIDKEMQAHHSPAFMAGTCFSLSMLDSIICQSYYQPHIVSIIHQMLFGAPPLQLPSGTKCPAPAHSHVFQIPMPQAYVGAKYCVLFRDMLVEKKAVPLGLYRTRTARSSSGDLKELKYVYTCPKASVILRDDDMLYVLSKREPVM</sequence>
<dbReference type="InterPro" id="IPR003929">
    <property type="entry name" value="K_chnl_BK_asu"/>
</dbReference>
<dbReference type="InterPro" id="IPR013099">
    <property type="entry name" value="K_chnl_dom"/>
</dbReference>
<feature type="transmembrane region" description="Helical" evidence="13">
    <location>
        <begin position="233"/>
        <end position="254"/>
    </location>
</feature>
<evidence type="ECO:0000256" key="4">
    <source>
        <dbReference type="ARBA" id="ARBA00022692"/>
    </source>
</evidence>
<feature type="domain" description="Calcium-activated potassium channel BK alpha subunit" evidence="14">
    <location>
        <begin position="445"/>
        <end position="544"/>
    </location>
</feature>
<comment type="subcellular location">
    <subcellularLocation>
        <location evidence="1">Membrane</location>
        <topology evidence="1">Multi-pass membrane protein</topology>
    </subcellularLocation>
</comment>
<dbReference type="PANTHER" id="PTHR10027">
    <property type="entry name" value="CALCIUM-ACTIVATED POTASSIUM CHANNEL ALPHA CHAIN"/>
    <property type="match status" value="1"/>
</dbReference>
<keyword evidence="10" id="KW-0407">Ion channel</keyword>
<evidence type="ECO:0000256" key="6">
    <source>
        <dbReference type="ARBA" id="ARBA00022958"/>
    </source>
</evidence>
<organism evidence="17 18">
    <name type="scientific">Ambispora leptoticha</name>
    <dbReference type="NCBI Taxonomy" id="144679"/>
    <lineage>
        <taxon>Eukaryota</taxon>
        <taxon>Fungi</taxon>
        <taxon>Fungi incertae sedis</taxon>
        <taxon>Mucoromycota</taxon>
        <taxon>Glomeromycotina</taxon>
        <taxon>Glomeromycetes</taxon>
        <taxon>Archaeosporales</taxon>
        <taxon>Ambisporaceae</taxon>
        <taxon>Ambispora</taxon>
    </lineage>
</organism>
<dbReference type="Proteomes" id="UP000789508">
    <property type="component" value="Unassembled WGS sequence"/>
</dbReference>
<feature type="compositionally biased region" description="Polar residues" evidence="12">
    <location>
        <begin position="27"/>
        <end position="39"/>
    </location>
</feature>
<evidence type="ECO:0000256" key="8">
    <source>
        <dbReference type="ARBA" id="ARBA00023065"/>
    </source>
</evidence>
<evidence type="ECO:0000256" key="5">
    <source>
        <dbReference type="ARBA" id="ARBA00022826"/>
    </source>
</evidence>
<keyword evidence="5" id="KW-0631">Potassium channel</keyword>
<feature type="transmembrane region" description="Helical" evidence="13">
    <location>
        <begin position="205"/>
        <end position="226"/>
    </location>
</feature>
<feature type="domain" description="RCK N-terminal" evidence="16">
    <location>
        <begin position="306"/>
        <end position="424"/>
    </location>
</feature>
<dbReference type="SUPFAM" id="SSF81324">
    <property type="entry name" value="Voltage-gated potassium channels"/>
    <property type="match status" value="1"/>
</dbReference>
<dbReference type="Gene3D" id="1.10.287.70">
    <property type="match status" value="1"/>
</dbReference>
<dbReference type="Pfam" id="PF03493">
    <property type="entry name" value="BK_channel_a"/>
    <property type="match status" value="1"/>
</dbReference>
<dbReference type="EMBL" id="CAJVPS010000561">
    <property type="protein sequence ID" value="CAG8494824.1"/>
    <property type="molecule type" value="Genomic_DNA"/>
</dbReference>
<dbReference type="GO" id="GO:0005267">
    <property type="term" value="F:potassium channel activity"/>
    <property type="evidence" value="ECO:0007669"/>
    <property type="project" value="UniProtKB-KW"/>
</dbReference>
<feature type="transmembrane region" description="Helical" evidence="13">
    <location>
        <begin position="137"/>
        <end position="155"/>
    </location>
</feature>
<feature type="domain" description="RCK N-terminal" evidence="16">
    <location>
        <begin position="723"/>
        <end position="837"/>
    </location>
</feature>
<dbReference type="Pfam" id="PF22614">
    <property type="entry name" value="Slo-like_RCK"/>
    <property type="match status" value="2"/>
</dbReference>
<dbReference type="AlphaFoldDB" id="A0A9N8WS03"/>
<evidence type="ECO:0000256" key="13">
    <source>
        <dbReference type="SAM" id="Phobius"/>
    </source>
</evidence>
<comment type="catalytic activity">
    <reaction evidence="11">
        <text>K(+)(in) = K(+)(out)</text>
        <dbReference type="Rhea" id="RHEA:29463"/>
        <dbReference type="ChEBI" id="CHEBI:29103"/>
    </reaction>
</comment>
<feature type="transmembrane region" description="Helical" evidence="13">
    <location>
        <begin position="266"/>
        <end position="290"/>
    </location>
</feature>
<evidence type="ECO:0000259" key="14">
    <source>
        <dbReference type="Pfam" id="PF03493"/>
    </source>
</evidence>
<keyword evidence="9 13" id="KW-0472">Membrane</keyword>
<dbReference type="InterPro" id="IPR003148">
    <property type="entry name" value="RCK_N"/>
</dbReference>
<comment type="caution">
    <text evidence="17">The sequence shown here is derived from an EMBL/GenBank/DDBJ whole genome shotgun (WGS) entry which is preliminary data.</text>
</comment>
<feature type="compositionally biased region" description="Polar residues" evidence="12">
    <location>
        <begin position="1"/>
        <end position="12"/>
    </location>
</feature>
<protein>
    <submittedName>
        <fullName evidence="17">11032_t:CDS:1</fullName>
    </submittedName>
</protein>
<feature type="region of interest" description="Disordered" evidence="12">
    <location>
        <begin position="1"/>
        <end position="39"/>
    </location>
</feature>
<dbReference type="InterPro" id="IPR047871">
    <property type="entry name" value="K_chnl_Slo-like"/>
</dbReference>